<reference evidence="2" key="1">
    <citation type="submission" date="2021-01" db="EMBL/GenBank/DDBJ databases">
        <authorList>
            <person name="Corre E."/>
            <person name="Pelletier E."/>
            <person name="Niang G."/>
            <person name="Scheremetjew M."/>
            <person name="Finn R."/>
            <person name="Kale V."/>
            <person name="Holt S."/>
            <person name="Cochrane G."/>
            <person name="Meng A."/>
            <person name="Brown T."/>
            <person name="Cohen L."/>
        </authorList>
    </citation>
    <scope>NUCLEOTIDE SEQUENCE</scope>
    <source>
        <strain evidence="2">CCMP3105</strain>
    </source>
</reference>
<dbReference type="AlphaFoldDB" id="A0A6T0SP19"/>
<evidence type="ECO:0000313" key="2">
    <source>
        <dbReference type="EMBL" id="CAE4563685.1"/>
    </source>
</evidence>
<name>A0A6T0SP19_9DINO</name>
<feature type="domain" description="DUF4116" evidence="1">
    <location>
        <begin position="204"/>
        <end position="252"/>
    </location>
</feature>
<dbReference type="EMBL" id="HBNR01004880">
    <property type="protein sequence ID" value="CAE4563685.1"/>
    <property type="molecule type" value="Transcribed_RNA"/>
</dbReference>
<dbReference type="EMBL" id="HBNR01004881">
    <property type="protein sequence ID" value="CAE4563686.1"/>
    <property type="molecule type" value="Transcribed_RNA"/>
</dbReference>
<feature type="domain" description="DUF4116" evidence="1">
    <location>
        <begin position="129"/>
        <end position="170"/>
    </location>
</feature>
<sequence length="330" mass="36061">MGGSESSEPAPAQEPPPIAAKALGVNGELVLEVPSLDRGQAVKKLRGELMKLKDHELPHSVAIIFNGEELQDKESFPAEAAEVEVTAVFKVLELADAERRRHLRSLEAAGFGPSADVAFQLLPAVARADREVVLAAVRASSQCLKYAHNALRNDREFMAVIVGRYPETFRDVGAAIKADREIAAKAIHANYTNFQFAADAIKEDRDIVRQAVQADGMLLKHASESMRGDRETVMMAVAQNRDALKFASEALQEDAEVIAARRPEREKTAMERAMEEQQRIDSMACFQRPAPQADGPGVEYRPVTLMDKMQITMHNNSGAGVRFSPGLSGC</sequence>
<proteinExistence type="predicted"/>
<evidence type="ECO:0000259" key="1">
    <source>
        <dbReference type="Pfam" id="PF13475"/>
    </source>
</evidence>
<organism evidence="2">
    <name type="scientific">Alexandrium monilatum</name>
    <dbReference type="NCBI Taxonomy" id="311494"/>
    <lineage>
        <taxon>Eukaryota</taxon>
        <taxon>Sar</taxon>
        <taxon>Alveolata</taxon>
        <taxon>Dinophyceae</taxon>
        <taxon>Gonyaulacales</taxon>
        <taxon>Pyrocystaceae</taxon>
        <taxon>Alexandrium</taxon>
    </lineage>
</organism>
<dbReference type="InterPro" id="IPR025197">
    <property type="entry name" value="DUF4116"/>
</dbReference>
<evidence type="ECO:0000313" key="3">
    <source>
        <dbReference type="EMBL" id="CAE4563686.1"/>
    </source>
</evidence>
<accession>A0A6T0SP19</accession>
<gene>
    <name evidence="2" type="ORF">AMON00008_LOCUS3304</name>
    <name evidence="3" type="ORF">AMON00008_LOCUS3305</name>
</gene>
<protein>
    <recommendedName>
        <fullName evidence="1">DUF4116 domain-containing protein</fullName>
    </recommendedName>
</protein>
<dbReference type="Pfam" id="PF13475">
    <property type="entry name" value="DUF4116"/>
    <property type="match status" value="2"/>
</dbReference>